<evidence type="ECO:0000313" key="3">
    <source>
        <dbReference type="EMBL" id="QJA84272.1"/>
    </source>
</evidence>
<evidence type="ECO:0000313" key="4">
    <source>
        <dbReference type="EMBL" id="QJH99952.1"/>
    </source>
</evidence>
<gene>
    <name evidence="3" type="ORF">MM415A00215_0066</name>
    <name evidence="2" type="ORF">MM415B00223_0044</name>
    <name evidence="1" type="ORF">TM448A00522_0037</name>
    <name evidence="4" type="ORF">TM448B01741_0004</name>
</gene>
<accession>A0A6H1ZHH0</accession>
<dbReference type="AlphaFoldDB" id="A0A6H1ZHH0"/>
<name>A0A6H1ZHH0_9ZZZZ</name>
<evidence type="ECO:0000313" key="1">
    <source>
        <dbReference type="EMBL" id="QJA46767.1"/>
    </source>
</evidence>
<evidence type="ECO:0000313" key="2">
    <source>
        <dbReference type="EMBL" id="QJA67457.1"/>
    </source>
</evidence>
<dbReference type="EMBL" id="MT142526">
    <property type="protein sequence ID" value="QJA84272.1"/>
    <property type="molecule type" value="Genomic_DNA"/>
</dbReference>
<proteinExistence type="predicted"/>
<sequence length="82" mass="9078">MKLKLKYKLDNSLSETKAILTDEHPASSYGIPVLVSLDGKTAWGPGDGNDVITARKLVTSWMLQNPKDLAGIEFCQKFLQIK</sequence>
<dbReference type="EMBL" id="MT141571">
    <property type="protein sequence ID" value="QJA67457.1"/>
    <property type="molecule type" value="Genomic_DNA"/>
</dbReference>
<dbReference type="EMBL" id="MT144020">
    <property type="protein sequence ID" value="QJA46767.1"/>
    <property type="molecule type" value="Genomic_DNA"/>
</dbReference>
<organism evidence="1">
    <name type="scientific">viral metagenome</name>
    <dbReference type="NCBI Taxonomy" id="1070528"/>
    <lineage>
        <taxon>unclassified sequences</taxon>
        <taxon>metagenomes</taxon>
        <taxon>organismal metagenomes</taxon>
    </lineage>
</organism>
<protein>
    <submittedName>
        <fullName evidence="1">Uncharacterized protein</fullName>
    </submittedName>
</protein>
<reference evidence="1" key="1">
    <citation type="submission" date="2020-03" db="EMBL/GenBank/DDBJ databases">
        <title>The deep terrestrial virosphere.</title>
        <authorList>
            <person name="Holmfeldt K."/>
            <person name="Nilsson E."/>
            <person name="Simone D."/>
            <person name="Lopez-Fernandez M."/>
            <person name="Wu X."/>
            <person name="de Brujin I."/>
            <person name="Lundin D."/>
            <person name="Andersson A."/>
            <person name="Bertilsson S."/>
            <person name="Dopson M."/>
        </authorList>
    </citation>
    <scope>NUCLEOTIDE SEQUENCE</scope>
    <source>
        <strain evidence="3">MM415A00215</strain>
        <strain evidence="2">MM415B00223</strain>
        <strain evidence="1">TM448A00522</strain>
        <strain evidence="4">TM448B01741</strain>
    </source>
</reference>
<dbReference type="EMBL" id="MT144819">
    <property type="protein sequence ID" value="QJH99952.1"/>
    <property type="molecule type" value="Genomic_DNA"/>
</dbReference>